<dbReference type="RefSeq" id="WP_074648456.1">
    <property type="nucleotide sequence ID" value="NZ_FOIL01000004.1"/>
</dbReference>
<comment type="catalytic activity">
    <reaction evidence="17 19">
        <text>alpha-ribazole + adenosylcob(III)inamide-GDP = adenosylcob(III)alamin + GMP + H(+)</text>
        <dbReference type="Rhea" id="RHEA:16049"/>
        <dbReference type="ChEBI" id="CHEBI:10329"/>
        <dbReference type="ChEBI" id="CHEBI:15378"/>
        <dbReference type="ChEBI" id="CHEBI:18408"/>
        <dbReference type="ChEBI" id="CHEBI:58115"/>
        <dbReference type="ChEBI" id="CHEBI:60487"/>
        <dbReference type="EC" id="2.7.8.26"/>
    </reaction>
</comment>
<evidence type="ECO:0000256" key="17">
    <source>
        <dbReference type="ARBA" id="ARBA00048623"/>
    </source>
</evidence>
<proteinExistence type="inferred from homology"/>
<evidence type="ECO:0000256" key="16">
    <source>
        <dbReference type="ARBA" id="ARBA00032853"/>
    </source>
</evidence>
<evidence type="ECO:0000256" key="2">
    <source>
        <dbReference type="ARBA" id="ARBA00004651"/>
    </source>
</evidence>
<feature type="transmembrane region" description="Helical" evidence="19">
    <location>
        <begin position="178"/>
        <end position="196"/>
    </location>
</feature>
<dbReference type="EMBL" id="FOIL01000004">
    <property type="protein sequence ID" value="SET06129.1"/>
    <property type="molecule type" value="Genomic_DNA"/>
</dbReference>
<keyword evidence="7 19" id="KW-1003">Cell membrane</keyword>
<evidence type="ECO:0000256" key="19">
    <source>
        <dbReference type="HAMAP-Rule" id="MF_00719"/>
    </source>
</evidence>
<dbReference type="PANTHER" id="PTHR34148:SF1">
    <property type="entry name" value="ADENOSYLCOBINAMIDE-GDP RIBAZOLETRANSFERASE"/>
    <property type="match status" value="1"/>
</dbReference>
<sequence length="255" mass="27409">MFDSLKIAFSMYSAIPVPQAAWEEKPMRYAMCWFPLIGAAEGAVLYLAQFALQRLGAGETVLAAAGTAVPLLVTGGIHLDGYLDTSDALHSWESAERKLEILKDPHVGAFAVIRCVGYMVLYFGAMAAVMTAGQNAVFMMGGLYVLERALSGSSVVLFPKAKKDGLAVTFSRSSADRAVAAASAFWAMAAMIWTVFWGGKTGAVLGAVCLLSYGLYYRTAMKWFHGMTGDLAGWFLQRCELTGAWIIALAAMLKV</sequence>
<evidence type="ECO:0000256" key="12">
    <source>
        <dbReference type="ARBA" id="ARBA00022989"/>
    </source>
</evidence>
<keyword evidence="11 19" id="KW-0460">Magnesium</keyword>
<evidence type="ECO:0000256" key="5">
    <source>
        <dbReference type="ARBA" id="ARBA00013200"/>
    </source>
</evidence>
<feature type="transmembrane region" description="Helical" evidence="19">
    <location>
        <begin position="136"/>
        <end position="158"/>
    </location>
</feature>
<evidence type="ECO:0000256" key="18">
    <source>
        <dbReference type="ARBA" id="ARBA00049504"/>
    </source>
</evidence>
<dbReference type="Proteomes" id="UP000199820">
    <property type="component" value="Unassembled WGS sequence"/>
</dbReference>
<keyword evidence="8 19" id="KW-0169">Cobalamin biosynthesis</keyword>
<dbReference type="UniPathway" id="UPA00148">
    <property type="reaction ID" value="UER00238"/>
</dbReference>
<dbReference type="STRING" id="1526.SAMN02910262_00410"/>
<evidence type="ECO:0000256" key="6">
    <source>
        <dbReference type="ARBA" id="ARBA00015850"/>
    </source>
</evidence>
<comment type="cofactor">
    <cofactor evidence="1 19">
        <name>Mg(2+)</name>
        <dbReference type="ChEBI" id="CHEBI:18420"/>
    </cofactor>
</comment>
<dbReference type="GO" id="GO:0008818">
    <property type="term" value="F:cobalamin 5'-phosphate synthase activity"/>
    <property type="evidence" value="ECO:0007669"/>
    <property type="project" value="UniProtKB-UniRule"/>
</dbReference>
<dbReference type="EC" id="2.7.8.26" evidence="5 19"/>
<evidence type="ECO:0000256" key="7">
    <source>
        <dbReference type="ARBA" id="ARBA00022475"/>
    </source>
</evidence>
<dbReference type="HAMAP" id="MF_00719">
    <property type="entry name" value="CobS"/>
    <property type="match status" value="1"/>
</dbReference>
<keyword evidence="10 19" id="KW-0812">Transmembrane</keyword>
<evidence type="ECO:0000256" key="15">
    <source>
        <dbReference type="ARBA" id="ARBA00032605"/>
    </source>
</evidence>
<dbReference type="AlphaFoldDB" id="A0A1I0BGX1"/>
<dbReference type="GO" id="GO:0005886">
    <property type="term" value="C:plasma membrane"/>
    <property type="evidence" value="ECO:0007669"/>
    <property type="project" value="UniProtKB-SubCell"/>
</dbReference>
<dbReference type="OrthoDB" id="9794626at2"/>
<comment type="subcellular location">
    <subcellularLocation>
        <location evidence="2 19">Cell membrane</location>
        <topology evidence="2 19">Multi-pass membrane protein</topology>
    </subcellularLocation>
</comment>
<keyword evidence="21" id="KW-1185">Reference proteome</keyword>
<evidence type="ECO:0000256" key="10">
    <source>
        <dbReference type="ARBA" id="ARBA00022692"/>
    </source>
</evidence>
<evidence type="ECO:0000256" key="13">
    <source>
        <dbReference type="ARBA" id="ARBA00023136"/>
    </source>
</evidence>
<protein>
    <recommendedName>
        <fullName evidence="6 19">Adenosylcobinamide-GDP ribazoletransferase</fullName>
        <ecNumber evidence="5 19">2.7.8.26</ecNumber>
    </recommendedName>
    <alternativeName>
        <fullName evidence="16 19">Cobalamin synthase</fullName>
    </alternativeName>
    <alternativeName>
        <fullName evidence="15 19">Cobalamin-5'-phosphate synthase</fullName>
    </alternativeName>
</protein>
<evidence type="ECO:0000256" key="14">
    <source>
        <dbReference type="ARBA" id="ARBA00025228"/>
    </source>
</evidence>
<feature type="transmembrane region" description="Helical" evidence="19">
    <location>
        <begin position="231"/>
        <end position="253"/>
    </location>
</feature>
<dbReference type="PANTHER" id="PTHR34148">
    <property type="entry name" value="ADENOSYLCOBINAMIDE-GDP RIBAZOLETRANSFERASE"/>
    <property type="match status" value="1"/>
</dbReference>
<comment type="function">
    <text evidence="14 19">Joins adenosylcobinamide-GDP and alpha-ribazole to generate adenosylcobalamin (Ado-cobalamin). Also synthesizes adenosylcobalamin 5'-phosphate from adenosylcobinamide-GDP and alpha-ribazole 5'-phosphate.</text>
</comment>
<organism evidence="20 21">
    <name type="scientific">[Clostridium] aminophilum</name>
    <dbReference type="NCBI Taxonomy" id="1526"/>
    <lineage>
        <taxon>Bacteria</taxon>
        <taxon>Bacillati</taxon>
        <taxon>Bacillota</taxon>
        <taxon>Clostridia</taxon>
        <taxon>Lachnospirales</taxon>
        <taxon>Lachnospiraceae</taxon>
    </lineage>
</organism>
<feature type="transmembrane region" description="Helical" evidence="19">
    <location>
        <begin position="202"/>
        <end position="219"/>
    </location>
</feature>
<reference evidence="20 21" key="1">
    <citation type="submission" date="2016-10" db="EMBL/GenBank/DDBJ databases">
        <authorList>
            <person name="de Groot N.N."/>
        </authorList>
    </citation>
    <scope>NUCLEOTIDE SEQUENCE [LARGE SCALE GENOMIC DNA]</scope>
    <source>
        <strain evidence="20 21">KH1P1</strain>
    </source>
</reference>
<dbReference type="GO" id="GO:0009236">
    <property type="term" value="P:cobalamin biosynthetic process"/>
    <property type="evidence" value="ECO:0007669"/>
    <property type="project" value="UniProtKB-UniRule"/>
</dbReference>
<evidence type="ECO:0000256" key="1">
    <source>
        <dbReference type="ARBA" id="ARBA00001946"/>
    </source>
</evidence>
<comment type="similarity">
    <text evidence="4 19">Belongs to the CobS family.</text>
</comment>
<accession>A0A1I0BGX1</accession>
<keyword evidence="9 19" id="KW-0808">Transferase</keyword>
<evidence type="ECO:0000256" key="8">
    <source>
        <dbReference type="ARBA" id="ARBA00022573"/>
    </source>
</evidence>
<feature type="transmembrane region" description="Helical" evidence="19">
    <location>
        <begin position="27"/>
        <end position="48"/>
    </location>
</feature>
<keyword evidence="13 19" id="KW-0472">Membrane</keyword>
<keyword evidence="12 19" id="KW-1133">Transmembrane helix</keyword>
<evidence type="ECO:0000256" key="9">
    <source>
        <dbReference type="ARBA" id="ARBA00022679"/>
    </source>
</evidence>
<dbReference type="Pfam" id="PF02654">
    <property type="entry name" value="CobS"/>
    <property type="match status" value="1"/>
</dbReference>
<name>A0A1I0BGX1_9FIRM</name>
<evidence type="ECO:0000256" key="3">
    <source>
        <dbReference type="ARBA" id="ARBA00004663"/>
    </source>
</evidence>
<evidence type="ECO:0000256" key="4">
    <source>
        <dbReference type="ARBA" id="ARBA00010561"/>
    </source>
</evidence>
<comment type="catalytic activity">
    <reaction evidence="18 19">
        <text>alpha-ribazole 5'-phosphate + adenosylcob(III)inamide-GDP = adenosylcob(III)alamin 5'-phosphate + GMP + H(+)</text>
        <dbReference type="Rhea" id="RHEA:23560"/>
        <dbReference type="ChEBI" id="CHEBI:15378"/>
        <dbReference type="ChEBI" id="CHEBI:57918"/>
        <dbReference type="ChEBI" id="CHEBI:58115"/>
        <dbReference type="ChEBI" id="CHEBI:60487"/>
        <dbReference type="ChEBI" id="CHEBI:60493"/>
        <dbReference type="EC" id="2.7.8.26"/>
    </reaction>
</comment>
<comment type="pathway">
    <text evidence="3 19">Cofactor biosynthesis; adenosylcobalamin biosynthesis; adenosylcobalamin from cob(II)yrinate a,c-diamide: step 7/7.</text>
</comment>
<evidence type="ECO:0000256" key="11">
    <source>
        <dbReference type="ARBA" id="ARBA00022842"/>
    </source>
</evidence>
<gene>
    <name evidence="19" type="primary">cobS</name>
    <name evidence="20" type="ORF">SAMN04487771_100447</name>
</gene>
<evidence type="ECO:0000313" key="20">
    <source>
        <dbReference type="EMBL" id="SET06129.1"/>
    </source>
</evidence>
<dbReference type="GO" id="GO:0051073">
    <property type="term" value="F:adenosylcobinamide-GDP ribazoletransferase activity"/>
    <property type="evidence" value="ECO:0007669"/>
    <property type="project" value="UniProtKB-UniRule"/>
</dbReference>
<dbReference type="InterPro" id="IPR003805">
    <property type="entry name" value="CobS"/>
</dbReference>
<evidence type="ECO:0000313" key="21">
    <source>
        <dbReference type="Proteomes" id="UP000199820"/>
    </source>
</evidence>
<feature type="transmembrane region" description="Helical" evidence="19">
    <location>
        <begin position="107"/>
        <end position="130"/>
    </location>
</feature>